<dbReference type="AlphaFoldDB" id="A0A0E9SUT4"/>
<evidence type="ECO:0000313" key="1">
    <source>
        <dbReference type="EMBL" id="JAH45012.1"/>
    </source>
</evidence>
<proteinExistence type="predicted"/>
<protein>
    <submittedName>
        <fullName evidence="1">Uncharacterized protein</fullName>
    </submittedName>
</protein>
<sequence>MTSVKEDMNIGCENSVLFALKYL</sequence>
<reference evidence="1" key="2">
    <citation type="journal article" date="2015" name="Fish Shellfish Immunol.">
        <title>Early steps in the European eel (Anguilla anguilla)-Vibrio vulnificus interaction in the gills: Role of the RtxA13 toxin.</title>
        <authorList>
            <person name="Callol A."/>
            <person name="Pajuelo D."/>
            <person name="Ebbesson L."/>
            <person name="Teles M."/>
            <person name="MacKenzie S."/>
            <person name="Amaro C."/>
        </authorList>
    </citation>
    <scope>NUCLEOTIDE SEQUENCE</scope>
</reference>
<name>A0A0E9SUT4_ANGAN</name>
<reference evidence="1" key="1">
    <citation type="submission" date="2014-11" db="EMBL/GenBank/DDBJ databases">
        <authorList>
            <person name="Amaro Gonzalez C."/>
        </authorList>
    </citation>
    <scope>NUCLEOTIDE SEQUENCE</scope>
</reference>
<organism evidence="1">
    <name type="scientific">Anguilla anguilla</name>
    <name type="common">European freshwater eel</name>
    <name type="synonym">Muraena anguilla</name>
    <dbReference type="NCBI Taxonomy" id="7936"/>
    <lineage>
        <taxon>Eukaryota</taxon>
        <taxon>Metazoa</taxon>
        <taxon>Chordata</taxon>
        <taxon>Craniata</taxon>
        <taxon>Vertebrata</taxon>
        <taxon>Euteleostomi</taxon>
        <taxon>Actinopterygii</taxon>
        <taxon>Neopterygii</taxon>
        <taxon>Teleostei</taxon>
        <taxon>Anguilliformes</taxon>
        <taxon>Anguillidae</taxon>
        <taxon>Anguilla</taxon>
    </lineage>
</organism>
<dbReference type="EMBL" id="GBXM01063565">
    <property type="protein sequence ID" value="JAH45012.1"/>
    <property type="molecule type" value="Transcribed_RNA"/>
</dbReference>
<accession>A0A0E9SUT4</accession>